<protein>
    <submittedName>
        <fullName evidence="2">Uncharacterized protein</fullName>
    </submittedName>
</protein>
<dbReference type="AlphaFoldDB" id="A0A7C9HUZ1"/>
<name>A0A7C9HUZ1_9DEIO</name>
<accession>A0A7C9HUZ1</accession>
<dbReference type="Pfam" id="PF00459">
    <property type="entry name" value="Inositol_P"/>
    <property type="match status" value="1"/>
</dbReference>
<dbReference type="SUPFAM" id="SSF56655">
    <property type="entry name" value="Carbohydrate phosphatase"/>
    <property type="match status" value="1"/>
</dbReference>
<evidence type="ECO:0000313" key="3">
    <source>
        <dbReference type="Proteomes" id="UP000483286"/>
    </source>
</evidence>
<comment type="caution">
    <text evidence="2">The sequence shown here is derived from an EMBL/GenBank/DDBJ whole genome shotgun (WGS) entry which is preliminary data.</text>
</comment>
<organism evidence="2 3">
    <name type="scientific">Deinococcus arboris</name>
    <dbReference type="NCBI Taxonomy" id="2682977"/>
    <lineage>
        <taxon>Bacteria</taxon>
        <taxon>Thermotogati</taxon>
        <taxon>Deinococcota</taxon>
        <taxon>Deinococci</taxon>
        <taxon>Deinococcales</taxon>
        <taxon>Deinococcaceae</taxon>
        <taxon>Deinococcus</taxon>
    </lineage>
</organism>
<proteinExistence type="predicted"/>
<evidence type="ECO:0000313" key="2">
    <source>
        <dbReference type="EMBL" id="MVN89327.1"/>
    </source>
</evidence>
<feature type="region of interest" description="Disordered" evidence="1">
    <location>
        <begin position="123"/>
        <end position="169"/>
    </location>
</feature>
<dbReference type="EMBL" id="WQLB01000054">
    <property type="protein sequence ID" value="MVN89327.1"/>
    <property type="molecule type" value="Genomic_DNA"/>
</dbReference>
<reference evidence="2 3" key="1">
    <citation type="submission" date="2019-12" db="EMBL/GenBank/DDBJ databases">
        <title>Deinococcus sp. HMF7620 Genome sequencing and assembly.</title>
        <authorList>
            <person name="Kang H."/>
            <person name="Kim H."/>
            <person name="Joh K."/>
        </authorList>
    </citation>
    <scope>NUCLEOTIDE SEQUENCE [LARGE SCALE GENOMIC DNA]</scope>
    <source>
        <strain evidence="2 3">HMF7620</strain>
    </source>
</reference>
<gene>
    <name evidence="2" type="ORF">GO986_21565</name>
</gene>
<keyword evidence="3" id="KW-1185">Reference proteome</keyword>
<evidence type="ECO:0000256" key="1">
    <source>
        <dbReference type="SAM" id="MobiDB-lite"/>
    </source>
</evidence>
<dbReference type="InterPro" id="IPR000760">
    <property type="entry name" value="Inositol_monophosphatase-like"/>
</dbReference>
<feature type="compositionally biased region" description="Polar residues" evidence="1">
    <location>
        <begin position="158"/>
        <end position="169"/>
    </location>
</feature>
<sequence>MRPSTVQLHRIMQRPQEIPPPSSGGPSLAGRAQCADWSAHAALLVAAGQLDLAIQLGGQVWDYVALGLIVQEAGGLHWRARSEWRVISVTHFWFGRLVPNARFSRCFALGRVHDDLVVTQNGRLQRTASPAPPQERGAQARGWGPARPAGPYRRSLPARSQTSPRRLKR</sequence>
<feature type="region of interest" description="Disordered" evidence="1">
    <location>
        <begin position="11"/>
        <end position="30"/>
    </location>
</feature>
<dbReference type="Proteomes" id="UP000483286">
    <property type="component" value="Unassembled WGS sequence"/>
</dbReference>
<dbReference type="Gene3D" id="3.40.190.80">
    <property type="match status" value="1"/>
</dbReference>